<dbReference type="Proteomes" id="UP000014387">
    <property type="component" value="Unassembled WGS sequence"/>
</dbReference>
<keyword evidence="3 4" id="KW-0413">Isomerase</keyword>
<evidence type="ECO:0000256" key="5">
    <source>
        <dbReference type="PIRSR" id="PIRSR001430-1"/>
    </source>
</evidence>
<dbReference type="EC" id="5.4.99.12" evidence="4"/>
<dbReference type="Gene3D" id="3.30.70.580">
    <property type="entry name" value="Pseudouridine synthase I, catalytic domain, N-terminal subdomain"/>
    <property type="match status" value="1"/>
</dbReference>
<dbReference type="RefSeq" id="WP_016444109.1">
    <property type="nucleotide sequence ID" value="NZ_KE150266.1"/>
</dbReference>
<protein>
    <recommendedName>
        <fullName evidence="4">tRNA pseudouridine synthase A</fullName>
        <ecNumber evidence="4">5.4.99.12</ecNumber>
    </recommendedName>
    <alternativeName>
        <fullName evidence="4">tRNA pseudouridine(38-40) synthase</fullName>
    </alternativeName>
    <alternativeName>
        <fullName evidence="4">tRNA pseudouridylate synthase I</fullName>
    </alternativeName>
    <alternativeName>
        <fullName evidence="4">tRNA-uridine isomerase I</fullName>
    </alternativeName>
</protein>
<dbReference type="PANTHER" id="PTHR11142:SF0">
    <property type="entry name" value="TRNA PSEUDOURIDINE SYNTHASE-LIKE 1"/>
    <property type="match status" value="1"/>
</dbReference>
<evidence type="ECO:0000256" key="3">
    <source>
        <dbReference type="ARBA" id="ARBA00023235"/>
    </source>
</evidence>
<evidence type="ECO:0000259" key="8">
    <source>
        <dbReference type="Pfam" id="PF01416"/>
    </source>
</evidence>
<evidence type="ECO:0000256" key="2">
    <source>
        <dbReference type="ARBA" id="ARBA00022694"/>
    </source>
</evidence>
<keyword evidence="2 4" id="KW-0819">tRNA processing</keyword>
<evidence type="ECO:0000313" key="10">
    <source>
        <dbReference type="Proteomes" id="UP000014387"/>
    </source>
</evidence>
<dbReference type="InterPro" id="IPR020097">
    <property type="entry name" value="PsdUridine_synth_TruA_a/b_dom"/>
</dbReference>
<evidence type="ECO:0000256" key="7">
    <source>
        <dbReference type="RuleBase" id="RU003792"/>
    </source>
</evidence>
<dbReference type="InterPro" id="IPR020094">
    <property type="entry name" value="TruA/RsuA/RluB/E/F_N"/>
</dbReference>
<comment type="subunit">
    <text evidence="4">Homodimer.</text>
</comment>
<comment type="function">
    <text evidence="4">Formation of pseudouridine at positions 38, 39 and 40 in the anticodon stem and loop of transfer RNAs.</text>
</comment>
<dbReference type="GO" id="GO:0160147">
    <property type="term" value="F:tRNA pseudouridine(38-40) synthase activity"/>
    <property type="evidence" value="ECO:0007669"/>
    <property type="project" value="UniProtKB-EC"/>
</dbReference>
<dbReference type="SUPFAM" id="SSF55120">
    <property type="entry name" value="Pseudouridine synthase"/>
    <property type="match status" value="1"/>
</dbReference>
<proteinExistence type="inferred from homology"/>
<name>A0A9W5VWH7_9ACTO</name>
<comment type="similarity">
    <text evidence="1 4 7">Belongs to the tRNA pseudouridine synthase TruA family.</text>
</comment>
<feature type="domain" description="Pseudouridine synthase I TruA alpha/beta" evidence="8">
    <location>
        <begin position="185"/>
        <end position="282"/>
    </location>
</feature>
<comment type="caution">
    <text evidence="4">Lacks conserved residue(s) required for the propagation of feature annotation.</text>
</comment>
<accession>A0A9W5VWH7</accession>
<dbReference type="HAMAP" id="MF_00171">
    <property type="entry name" value="TruA"/>
    <property type="match status" value="1"/>
</dbReference>
<evidence type="ECO:0000256" key="4">
    <source>
        <dbReference type="HAMAP-Rule" id="MF_00171"/>
    </source>
</evidence>
<feature type="active site" description="Nucleophile" evidence="4 5">
    <location>
        <position position="70"/>
    </location>
</feature>
<comment type="caution">
    <text evidence="9">The sequence shown here is derived from an EMBL/GenBank/DDBJ whole genome shotgun (WGS) entry which is preliminary data.</text>
</comment>
<dbReference type="InterPro" id="IPR001406">
    <property type="entry name" value="PsdUridine_synth_TruA"/>
</dbReference>
<dbReference type="AlphaFoldDB" id="A0A9W5VWH7"/>
<dbReference type="GO" id="GO:0031119">
    <property type="term" value="P:tRNA pseudouridine synthesis"/>
    <property type="evidence" value="ECO:0007669"/>
    <property type="project" value="UniProtKB-UniRule"/>
</dbReference>
<sequence length="302" mass="33179">MERLEETEPARFTRIGEDAVRVRLDLAYLGTAFHGWARQPQLRTVQGEVEQALATLLRTPVTLTVAGRTDAGVHAAAQVANFDVEQSRISRLNRAGDFESGLAALQGRLNGLLSRGSEAAGADVVVKSVRVVTDDFDARFSALKRHYCYRISDRVETNDPLTGATVWWSGAPLDVDVMQAEVNCLLGVHDFLSFCKPREGATTIRTLEEARVERTPAGIEVHLSADAFCHSMVRSVVGALVEVGRGRRPRGWIEQLVGEPSRAHSVPIAPAHGLTLIAVEYPGGDEWADQQKRTRRFRSLDC</sequence>
<feature type="binding site" evidence="4 6">
    <location>
        <position position="147"/>
    </location>
    <ligand>
        <name>substrate</name>
    </ligand>
</feature>
<keyword evidence="10" id="KW-1185">Reference proteome</keyword>
<dbReference type="PIRSF" id="PIRSF001430">
    <property type="entry name" value="tRNA_psdUrid_synth"/>
    <property type="match status" value="1"/>
</dbReference>
<dbReference type="Pfam" id="PF01416">
    <property type="entry name" value="PseudoU_synth_1"/>
    <property type="match status" value="1"/>
</dbReference>
<dbReference type="InterPro" id="IPR020103">
    <property type="entry name" value="PsdUridine_synth_cat_dom_sf"/>
</dbReference>
<evidence type="ECO:0000256" key="6">
    <source>
        <dbReference type="PIRSR" id="PIRSR001430-2"/>
    </source>
</evidence>
<dbReference type="Gene3D" id="3.30.70.660">
    <property type="entry name" value="Pseudouridine synthase I, catalytic domain, C-terminal subdomain"/>
    <property type="match status" value="1"/>
</dbReference>
<reference evidence="9 10" key="1">
    <citation type="submission" date="2013-05" db="EMBL/GenBank/DDBJ databases">
        <title>The Genome Sequence of Actinomyces europaeus ACS-120-V-COL10B.</title>
        <authorList>
            <consortium name="The Broad Institute Genomics Platform"/>
            <person name="Earl A."/>
            <person name="Ward D."/>
            <person name="Feldgarden M."/>
            <person name="Gevers D."/>
            <person name="Saerens B."/>
            <person name="Vaneechoutte M."/>
            <person name="Walker B."/>
            <person name="Young S."/>
            <person name="Zeng Q."/>
            <person name="Gargeya S."/>
            <person name="Fitzgerald M."/>
            <person name="Haas B."/>
            <person name="Abouelleil A."/>
            <person name="Allen A.W."/>
            <person name="Alvarado L."/>
            <person name="Arachchi H.M."/>
            <person name="Berlin A.M."/>
            <person name="Chapman S.B."/>
            <person name="Gainer-Dewar J."/>
            <person name="Goldberg J."/>
            <person name="Griggs A."/>
            <person name="Gujja S."/>
            <person name="Hansen M."/>
            <person name="Howarth C."/>
            <person name="Imamovic A."/>
            <person name="Ireland A."/>
            <person name="Larimer J."/>
            <person name="McCowan C."/>
            <person name="Murphy C."/>
            <person name="Pearson M."/>
            <person name="Poon T.W."/>
            <person name="Priest M."/>
            <person name="Roberts A."/>
            <person name="Saif S."/>
            <person name="Shea T."/>
            <person name="Sisk P."/>
            <person name="Sykes S."/>
            <person name="Wortman J."/>
            <person name="Nusbaum C."/>
            <person name="Birren B."/>
        </authorList>
    </citation>
    <scope>NUCLEOTIDE SEQUENCE [LARGE SCALE GENOMIC DNA]</scope>
    <source>
        <strain evidence="9 10">ACS-120-V-Col10b</strain>
    </source>
</reference>
<evidence type="ECO:0000313" key="9">
    <source>
        <dbReference type="EMBL" id="EPD30997.1"/>
    </source>
</evidence>
<comment type="catalytic activity">
    <reaction evidence="4 7">
        <text>uridine(38/39/40) in tRNA = pseudouridine(38/39/40) in tRNA</text>
        <dbReference type="Rhea" id="RHEA:22376"/>
        <dbReference type="Rhea" id="RHEA-COMP:10085"/>
        <dbReference type="Rhea" id="RHEA-COMP:10087"/>
        <dbReference type="ChEBI" id="CHEBI:65314"/>
        <dbReference type="ChEBI" id="CHEBI:65315"/>
        <dbReference type="EC" id="5.4.99.12"/>
    </reaction>
</comment>
<dbReference type="EMBL" id="AGWN01000001">
    <property type="protein sequence ID" value="EPD30997.1"/>
    <property type="molecule type" value="Genomic_DNA"/>
</dbReference>
<dbReference type="InterPro" id="IPR020095">
    <property type="entry name" value="PsdUridine_synth_TruA_C"/>
</dbReference>
<organism evidence="9 10">
    <name type="scientific">Gleimia europaea ACS-120-V-Col10b</name>
    <dbReference type="NCBI Taxonomy" id="883069"/>
    <lineage>
        <taxon>Bacteria</taxon>
        <taxon>Bacillati</taxon>
        <taxon>Actinomycetota</taxon>
        <taxon>Actinomycetes</taxon>
        <taxon>Actinomycetales</taxon>
        <taxon>Actinomycetaceae</taxon>
        <taxon>Gleimia</taxon>
    </lineage>
</organism>
<gene>
    <name evidence="4" type="primary">truA</name>
    <name evidence="9" type="ORF">HMPREF9238_00753</name>
</gene>
<dbReference type="PANTHER" id="PTHR11142">
    <property type="entry name" value="PSEUDOURIDYLATE SYNTHASE"/>
    <property type="match status" value="1"/>
</dbReference>
<dbReference type="GO" id="GO:0003723">
    <property type="term" value="F:RNA binding"/>
    <property type="evidence" value="ECO:0007669"/>
    <property type="project" value="InterPro"/>
</dbReference>
<dbReference type="CDD" id="cd02570">
    <property type="entry name" value="PseudoU_synth_EcTruA"/>
    <property type="match status" value="1"/>
</dbReference>
<dbReference type="NCBIfam" id="TIGR00071">
    <property type="entry name" value="hisT_truA"/>
    <property type="match status" value="1"/>
</dbReference>
<evidence type="ECO:0000256" key="1">
    <source>
        <dbReference type="ARBA" id="ARBA00009375"/>
    </source>
</evidence>